<dbReference type="EMBL" id="NDIQ01000020">
    <property type="protein sequence ID" value="PRT54210.1"/>
    <property type="molecule type" value="Genomic_DNA"/>
</dbReference>
<dbReference type="EMBL" id="NDIQ01000008">
    <property type="protein sequence ID" value="PRT54171.1"/>
    <property type="molecule type" value="Genomic_DNA"/>
</dbReference>
<dbReference type="OrthoDB" id="3594036at2759"/>
<dbReference type="Proteomes" id="UP000238350">
    <property type="component" value="Unassembled WGS sequence"/>
</dbReference>
<name>A0A2T0FGQ2_9ASCO</name>
<protein>
    <submittedName>
        <fullName evidence="1">Uncharacterized protein</fullName>
    </submittedName>
</protein>
<evidence type="ECO:0000313" key="2">
    <source>
        <dbReference type="EMBL" id="PRT54207.1"/>
    </source>
</evidence>
<proteinExistence type="predicted"/>
<dbReference type="STRING" id="45607.A0A2T0FGQ2"/>
<dbReference type="AlphaFoldDB" id="A0A2T0FGQ2"/>
<comment type="caution">
    <text evidence="1">The sequence shown here is derived from an EMBL/GenBank/DDBJ whole genome shotgun (WGS) entry which is preliminary data.</text>
</comment>
<organism evidence="1 4">
    <name type="scientific">Wickerhamiella sorbophila</name>
    <dbReference type="NCBI Taxonomy" id="45607"/>
    <lineage>
        <taxon>Eukaryota</taxon>
        <taxon>Fungi</taxon>
        <taxon>Dikarya</taxon>
        <taxon>Ascomycota</taxon>
        <taxon>Saccharomycotina</taxon>
        <taxon>Dipodascomycetes</taxon>
        <taxon>Dipodascales</taxon>
        <taxon>Trichomonascaceae</taxon>
        <taxon>Wickerhamiella</taxon>
    </lineage>
</organism>
<accession>A0A2T0FGQ2</accession>
<dbReference type="EMBL" id="NDIQ01000019">
    <property type="protein sequence ID" value="PRT54207.1"/>
    <property type="molecule type" value="Genomic_DNA"/>
</dbReference>
<keyword evidence="4" id="KW-1185">Reference proteome</keyword>
<dbReference type="RefSeq" id="XP_024664117.1">
    <property type="nucleotide sequence ID" value="XM_024808349.1"/>
</dbReference>
<evidence type="ECO:0000313" key="1">
    <source>
        <dbReference type="EMBL" id="PRT54171.1"/>
    </source>
</evidence>
<sequence>MSEQSKEVILGKNRTTVSTKECELYVEGKSDKSVSNNMKYINFNRLRNNNLLLNYLQKRDLAIIGLRSYSTESGQTNKNVLDELNSLHEFSKNYLNKRIDRKIYNKFMLSKELYILAYQKLRSNLALNAGYLIDRRLVYDIVGTLQGSIISLILANIYLSKLDKFIEELKLEHEDPSKKGKKIRLKEYRSIERKIGVVKKLEASNKRKFDLRKLSTKLRNTKINIKSSYDNKLIDIVKRKGNKTRSLGFLMLTALMKLISKKLALAGFHRYHKGLTKTT</sequence>
<dbReference type="GeneID" id="36515540"/>
<reference evidence="1 4" key="1">
    <citation type="submission" date="2017-04" db="EMBL/GenBank/DDBJ databases">
        <title>Genome sequencing of [Candida] sorbophila.</title>
        <authorList>
            <person name="Ahn J.O."/>
        </authorList>
    </citation>
    <scope>NUCLEOTIDE SEQUENCE [LARGE SCALE GENOMIC DNA]</scope>
    <source>
        <strain evidence="1 4">DS02</strain>
    </source>
</reference>
<evidence type="ECO:0000313" key="3">
    <source>
        <dbReference type="EMBL" id="PRT54210.1"/>
    </source>
</evidence>
<evidence type="ECO:0000313" key="4">
    <source>
        <dbReference type="Proteomes" id="UP000238350"/>
    </source>
</evidence>
<gene>
    <name evidence="1" type="ORF">B9G98_01791</name>
    <name evidence="2" type="ORF">B9G98_01827</name>
    <name evidence="3" type="ORF">B9G98_01830</name>
</gene>